<feature type="compositionally biased region" description="Low complexity" evidence="2">
    <location>
        <begin position="636"/>
        <end position="648"/>
    </location>
</feature>
<comment type="caution">
    <text evidence="4">The sequence shown here is derived from an EMBL/GenBank/DDBJ whole genome shotgun (WGS) entry which is preliminary data.</text>
</comment>
<organism evidence="4 5">
    <name type="scientific">Nephila pilipes</name>
    <name type="common">Giant wood spider</name>
    <name type="synonym">Nephila maculata</name>
    <dbReference type="NCBI Taxonomy" id="299642"/>
    <lineage>
        <taxon>Eukaryota</taxon>
        <taxon>Metazoa</taxon>
        <taxon>Ecdysozoa</taxon>
        <taxon>Arthropoda</taxon>
        <taxon>Chelicerata</taxon>
        <taxon>Arachnida</taxon>
        <taxon>Araneae</taxon>
        <taxon>Araneomorphae</taxon>
        <taxon>Entelegynae</taxon>
        <taxon>Araneoidea</taxon>
        <taxon>Nephilidae</taxon>
        <taxon>Nephila</taxon>
    </lineage>
</organism>
<dbReference type="EMBL" id="BMAW01110700">
    <property type="protein sequence ID" value="GFT44508.1"/>
    <property type="molecule type" value="Genomic_DNA"/>
</dbReference>
<feature type="region of interest" description="Disordered" evidence="2">
    <location>
        <begin position="520"/>
        <end position="562"/>
    </location>
</feature>
<keyword evidence="1" id="KW-0479">Metal-binding</keyword>
<dbReference type="Proteomes" id="UP000887013">
    <property type="component" value="Unassembled WGS sequence"/>
</dbReference>
<feature type="compositionally biased region" description="Low complexity" evidence="2">
    <location>
        <begin position="531"/>
        <end position="562"/>
    </location>
</feature>
<feature type="compositionally biased region" description="Basic residues" evidence="2">
    <location>
        <begin position="606"/>
        <end position="625"/>
    </location>
</feature>
<feature type="region of interest" description="Disordered" evidence="2">
    <location>
        <begin position="82"/>
        <end position="107"/>
    </location>
</feature>
<dbReference type="InterPro" id="IPR013087">
    <property type="entry name" value="Znf_C2H2_type"/>
</dbReference>
<evidence type="ECO:0000313" key="4">
    <source>
        <dbReference type="EMBL" id="GFT44508.1"/>
    </source>
</evidence>
<protein>
    <recommendedName>
        <fullName evidence="3">C2H2-type domain-containing protein</fullName>
    </recommendedName>
</protein>
<sequence length="660" mass="70356">HVRDRLPRVATLTCNICFNPAAPTKSRRIGQFSDRGGYVRHLRNAHGVNTASRVTYKCVSCSHSDQNLKKLARHKCRTSNIFSSSTPRGEGLTTGGTPAKISPSQIPTRDGRRILARSPPTQLTTDKFNINSEIPSISNSKIPPSTICSNIISTECKAGPATCGAFLADDSLNDFQIKTRPFVAPVLSESGQLGSDIDLEVPFMPTLTSTRVSPKIDLHRVVDPSPMPPEPLVGSSSICSTVQELAARILPSPGSVYDPLMDPVERDYIDLISLVDDFDGSRVFNLRPERRWSGGCFSSPVSRPTPKFYSCPNIPPGFSSPDSFRAQDEGPVFHPIAASTPIVDRVSSGPVAETPALCSIPLDIGAEPARGPFPSLLSFALGTLKGSATLHDLFGAVAIRSELAPSADPPVIFSEDCPSPSPLVEDPLPPSCPPPVSPKAPRVAPSSIRTPCPYCEKPFKTQKGLNSHLVAVHSYGTMDLEGSSKSVRLLPPETSTLRVASTTSFEASVPVLKPSKAKRVRFDLPEPCPGPSLQSKDSSSSSPSGGDSTGPTGDSNLSSVPGVVGPVLPFLTKFQKDWSDRIKVVGSASELEVAYSQFILSIGGKPSRRRGRPRNPARRNTRRHLPSAEPAENSISAAGSTPSAPSAGEPLTKRYDPVEA</sequence>
<feature type="domain" description="C2H2-type" evidence="3">
    <location>
        <begin position="450"/>
        <end position="474"/>
    </location>
</feature>
<evidence type="ECO:0000256" key="1">
    <source>
        <dbReference type="PROSITE-ProRule" id="PRU00042"/>
    </source>
</evidence>
<reference evidence="4" key="1">
    <citation type="submission" date="2020-08" db="EMBL/GenBank/DDBJ databases">
        <title>Multicomponent nature underlies the extraordinary mechanical properties of spider dragline silk.</title>
        <authorList>
            <person name="Kono N."/>
            <person name="Nakamura H."/>
            <person name="Mori M."/>
            <person name="Yoshida Y."/>
            <person name="Ohtoshi R."/>
            <person name="Malay A.D."/>
            <person name="Moran D.A.P."/>
            <person name="Tomita M."/>
            <person name="Numata K."/>
            <person name="Arakawa K."/>
        </authorList>
    </citation>
    <scope>NUCLEOTIDE SEQUENCE</scope>
</reference>
<feature type="non-terminal residue" evidence="4">
    <location>
        <position position="660"/>
    </location>
</feature>
<keyword evidence="5" id="KW-1185">Reference proteome</keyword>
<dbReference type="PROSITE" id="PS50157">
    <property type="entry name" value="ZINC_FINGER_C2H2_2"/>
    <property type="match status" value="1"/>
</dbReference>
<evidence type="ECO:0000259" key="3">
    <source>
        <dbReference type="PROSITE" id="PS50157"/>
    </source>
</evidence>
<gene>
    <name evidence="4" type="ORF">NPIL_101021</name>
</gene>
<dbReference type="SMART" id="SM00355">
    <property type="entry name" value="ZnF_C2H2"/>
    <property type="match status" value="2"/>
</dbReference>
<feature type="region of interest" description="Disordered" evidence="2">
    <location>
        <begin position="603"/>
        <end position="660"/>
    </location>
</feature>
<keyword evidence="1" id="KW-0862">Zinc</keyword>
<feature type="non-terminal residue" evidence="4">
    <location>
        <position position="1"/>
    </location>
</feature>
<name>A0A8X6P283_NEPPI</name>
<feature type="compositionally biased region" description="Basic and acidic residues" evidence="2">
    <location>
        <begin position="651"/>
        <end position="660"/>
    </location>
</feature>
<accession>A0A8X6P283</accession>
<evidence type="ECO:0000313" key="5">
    <source>
        <dbReference type="Proteomes" id="UP000887013"/>
    </source>
</evidence>
<dbReference type="GO" id="GO:0008270">
    <property type="term" value="F:zinc ion binding"/>
    <property type="evidence" value="ECO:0007669"/>
    <property type="project" value="UniProtKB-KW"/>
</dbReference>
<proteinExistence type="predicted"/>
<evidence type="ECO:0000256" key="2">
    <source>
        <dbReference type="SAM" id="MobiDB-lite"/>
    </source>
</evidence>
<dbReference type="AlphaFoldDB" id="A0A8X6P283"/>
<keyword evidence="1" id="KW-0863">Zinc-finger</keyword>
<dbReference type="PROSITE" id="PS00028">
    <property type="entry name" value="ZINC_FINGER_C2H2_1"/>
    <property type="match status" value="1"/>
</dbReference>